<evidence type="ECO:0000313" key="3">
    <source>
        <dbReference type="Proteomes" id="UP000323011"/>
    </source>
</evidence>
<keyword evidence="3" id="KW-1185">Reference proteome</keyword>
<comment type="caution">
    <text evidence="2">The sequence shown here is derived from an EMBL/GenBank/DDBJ whole genome shotgun (WGS) entry which is preliminary data.</text>
</comment>
<dbReference type="Gene3D" id="2.60.120.620">
    <property type="entry name" value="q2cbj1_9rhob like domain"/>
    <property type="match status" value="1"/>
</dbReference>
<accession>A0A5A8CTL0</accession>
<feature type="compositionally biased region" description="Low complexity" evidence="1">
    <location>
        <begin position="1"/>
        <end position="16"/>
    </location>
</feature>
<dbReference type="InterPro" id="IPR012668">
    <property type="entry name" value="CHP02466"/>
</dbReference>
<gene>
    <name evidence="2" type="ORF">FNF29_01198</name>
</gene>
<feature type="region of interest" description="Disordered" evidence="1">
    <location>
        <begin position="198"/>
        <end position="226"/>
    </location>
</feature>
<evidence type="ECO:0008006" key="4">
    <source>
        <dbReference type="Google" id="ProtNLM"/>
    </source>
</evidence>
<name>A0A5A8CTL0_CAFRO</name>
<reference evidence="2 3" key="1">
    <citation type="submission" date="2019-07" db="EMBL/GenBank/DDBJ databases">
        <title>Genomes of Cafeteria roenbergensis.</title>
        <authorList>
            <person name="Fischer M.G."/>
            <person name="Hackl T."/>
            <person name="Roman M."/>
        </authorList>
    </citation>
    <scope>NUCLEOTIDE SEQUENCE [LARGE SCALE GENOMIC DNA]</scope>
    <source>
        <strain evidence="2 3">BVI</strain>
    </source>
</reference>
<dbReference type="AlphaFoldDB" id="A0A5A8CTL0"/>
<feature type="region of interest" description="Disordered" evidence="1">
    <location>
        <begin position="174"/>
        <end position="193"/>
    </location>
</feature>
<evidence type="ECO:0000256" key="1">
    <source>
        <dbReference type="SAM" id="MobiDB-lite"/>
    </source>
</evidence>
<sequence>MPSKGAARPVGAPPAGKSAATAPVAPDAGERQGASPLAHVLTSVLTAVVCGIWLWASGDIPLAPPQARAPEARVTAPDSFPDLVQAITPSHWLLSKVNEQYEANTARLMRQLNGSLPSPEVGVEIMFESPIYRLNLRDLGVEPDLLTKSVARVILREYHRRAVMGKDEVMHSLEEAERAKERAEREAAARDAVLRGEAPSAAAIAGPGRSGDGRLADGGSEEDGDTSVFNDAFFTWQSEKNGWEKMFGKHKQLEHVKAFWARAADHFLRSMGHAAVFEGHPRHRQPEMHSWATVHKDCVFHGMHHHGEDIMSGVFYVKVPPGAGSISFFDPRGFHAPFLNRITVQPREGDIVLFPSSLVHQVTPTQGDAERISIAVNLLGRHNHARGSEAMPSGLINPSDPVAVPDVLPDSLYALD</sequence>
<dbReference type="Pfam" id="PF13759">
    <property type="entry name" value="2OG-FeII_Oxy_5"/>
    <property type="match status" value="1"/>
</dbReference>
<dbReference type="Proteomes" id="UP000323011">
    <property type="component" value="Unassembled WGS sequence"/>
</dbReference>
<feature type="region of interest" description="Disordered" evidence="1">
    <location>
        <begin position="1"/>
        <end position="31"/>
    </location>
</feature>
<organism evidence="2 3">
    <name type="scientific">Cafeteria roenbergensis</name>
    <name type="common">Marine flagellate</name>
    <dbReference type="NCBI Taxonomy" id="33653"/>
    <lineage>
        <taxon>Eukaryota</taxon>
        <taxon>Sar</taxon>
        <taxon>Stramenopiles</taxon>
        <taxon>Bigyra</taxon>
        <taxon>Opalozoa</taxon>
        <taxon>Bicosoecida</taxon>
        <taxon>Cafeteriaceae</taxon>
        <taxon>Cafeteria</taxon>
    </lineage>
</organism>
<dbReference type="EMBL" id="VLTN01000004">
    <property type="protein sequence ID" value="KAA0156406.1"/>
    <property type="molecule type" value="Genomic_DNA"/>
</dbReference>
<protein>
    <recommendedName>
        <fullName evidence="4">Fe2OG dioxygenase domain-containing protein</fullName>
    </recommendedName>
</protein>
<evidence type="ECO:0000313" key="2">
    <source>
        <dbReference type="EMBL" id="KAA0156406.1"/>
    </source>
</evidence>
<proteinExistence type="predicted"/>